<evidence type="ECO:0000313" key="5">
    <source>
        <dbReference type="Proteomes" id="UP000254476"/>
    </source>
</evidence>
<keyword evidence="1" id="KW-0472">Membrane</keyword>
<evidence type="ECO:0000313" key="3">
    <source>
        <dbReference type="EMBL" id="STX42508.1"/>
    </source>
</evidence>
<evidence type="ECO:0000256" key="1">
    <source>
        <dbReference type="SAM" id="Phobius"/>
    </source>
</evidence>
<gene>
    <name evidence="2" type="ORF">Lgra_2731</name>
    <name evidence="3" type="ORF">NCTC12388_00687</name>
</gene>
<dbReference type="AlphaFoldDB" id="A0A378J5G9"/>
<keyword evidence="1" id="KW-0812">Transmembrane</keyword>
<feature type="transmembrane region" description="Helical" evidence="1">
    <location>
        <begin position="407"/>
        <end position="433"/>
    </location>
</feature>
<keyword evidence="1" id="KW-1133">Transmembrane helix</keyword>
<dbReference type="RefSeq" id="WP_058499835.1">
    <property type="nucleotide sequence ID" value="NZ_CAAAHW010000002.1"/>
</dbReference>
<name>A0A378J5G9_9GAMM</name>
<reference evidence="3 5" key="2">
    <citation type="submission" date="2018-06" db="EMBL/GenBank/DDBJ databases">
        <authorList>
            <consortium name="Pathogen Informatics"/>
            <person name="Doyle S."/>
        </authorList>
    </citation>
    <scope>NUCLEOTIDE SEQUENCE [LARGE SCALE GENOMIC DNA]</scope>
    <source>
        <strain evidence="3 5">NCTC12388</strain>
    </source>
</reference>
<evidence type="ECO:0000313" key="2">
    <source>
        <dbReference type="EMBL" id="KTD05954.1"/>
    </source>
</evidence>
<dbReference type="Proteomes" id="UP000254476">
    <property type="component" value="Unassembled WGS sequence"/>
</dbReference>
<dbReference type="OrthoDB" id="5651547at2"/>
<accession>A0A378J5G9</accession>
<keyword evidence="4" id="KW-1185">Reference proteome</keyword>
<dbReference type="EMBL" id="LNYE01000029">
    <property type="protein sequence ID" value="KTD05954.1"/>
    <property type="molecule type" value="Genomic_DNA"/>
</dbReference>
<dbReference type="STRING" id="45066.Lgra_2731"/>
<sequence length="510" mass="56824">MPSANPVVYNQANLYSWREELPRLQLQISEKVGLIEEQKQHLRPLQGHLDTTNRLISIVQSQLTNADINATQDMIHHMHDHHHHGHQHGHHHGHRDGVLHYMGDFAREWNRNQLQSELTRLQVERRSLQSQMRPYERIINETNAELVQLRSQESFLKKHIPAAESFLHALNENPLELVTALANRLEKAFVDYEDTHLTGLSPQVRISLIAARYGLNELTRYDGGYNPAVLHTTHRANYLRLSGFIWDMYSRVKQENQDSAFEKILAELVESTHVLQHGDLPDHLRTNFSAQAWFEGSKNKNSAVFAIQPAQLTNIEEQIFTNGLAFLKRNNGPSNDLQKHIMNAGDLIDAEVTMKKQKQEPIDYHFYGRTVRVLGEALAKPMDMQAAKRLGGIAEYASGSASVGKQVLGGLLIALGVLLVGASVAGFVASFGSSSALSAVGMALGLSLLQTQVVLGVTSSLAAASGIGLTFFVGPNTMKSGQRQGLSQELVDVKEGMEHDASQPYEVTYH</sequence>
<feature type="transmembrane region" description="Helical" evidence="1">
    <location>
        <begin position="453"/>
        <end position="474"/>
    </location>
</feature>
<protein>
    <submittedName>
        <fullName evidence="3">Uncharacterized protein</fullName>
    </submittedName>
</protein>
<dbReference type="EMBL" id="UGOB01000001">
    <property type="protein sequence ID" value="STX42508.1"/>
    <property type="molecule type" value="Genomic_DNA"/>
</dbReference>
<dbReference type="Proteomes" id="UP000054691">
    <property type="component" value="Unassembled WGS sequence"/>
</dbReference>
<proteinExistence type="predicted"/>
<organism evidence="3 5">
    <name type="scientific">Legionella gratiana</name>
    <dbReference type="NCBI Taxonomy" id="45066"/>
    <lineage>
        <taxon>Bacteria</taxon>
        <taxon>Pseudomonadati</taxon>
        <taxon>Pseudomonadota</taxon>
        <taxon>Gammaproteobacteria</taxon>
        <taxon>Legionellales</taxon>
        <taxon>Legionellaceae</taxon>
        <taxon>Legionella</taxon>
    </lineage>
</organism>
<evidence type="ECO:0000313" key="4">
    <source>
        <dbReference type="Proteomes" id="UP000054691"/>
    </source>
</evidence>
<reference evidence="2 4" key="1">
    <citation type="submission" date="2015-11" db="EMBL/GenBank/DDBJ databases">
        <title>Genomic analysis of 38 Legionella species identifies large and diverse effector repertoires.</title>
        <authorList>
            <person name="Burstein D."/>
            <person name="Amaro F."/>
            <person name="Zusman T."/>
            <person name="Lifshitz Z."/>
            <person name="Cohen O."/>
            <person name="Gilbert J.A."/>
            <person name="Pupko T."/>
            <person name="Shuman H.A."/>
            <person name="Segal G."/>
        </authorList>
    </citation>
    <scope>NUCLEOTIDE SEQUENCE [LARGE SCALE GENOMIC DNA]</scope>
    <source>
        <strain evidence="2 4">Lyon 8420412</strain>
    </source>
</reference>